<dbReference type="STRING" id="1793.AWC04_02945"/>
<dbReference type="OrthoDB" id="4762208at2"/>
<comment type="similarity">
    <text evidence="1">Belongs to the CwsA family.</text>
</comment>
<gene>
    <name evidence="1" type="primary">cwsA</name>
    <name evidence="2" type="ORF">AWC04_02945</name>
</gene>
<reference evidence="2 3" key="1">
    <citation type="submission" date="2016-01" db="EMBL/GenBank/DDBJ databases">
        <title>The new phylogeny of the genus Mycobacterium.</title>
        <authorList>
            <person name="Tarcisio F."/>
            <person name="Conor M."/>
            <person name="Antonella G."/>
            <person name="Elisabetta G."/>
            <person name="Giulia F.S."/>
            <person name="Sara T."/>
            <person name="Anna F."/>
            <person name="Clotilde B."/>
            <person name="Roberto B."/>
            <person name="Veronica D.S."/>
            <person name="Fabio R."/>
            <person name="Monica P."/>
            <person name="Olivier J."/>
            <person name="Enrico T."/>
            <person name="Nicola S."/>
        </authorList>
    </citation>
    <scope>NUCLEOTIDE SEQUENCE [LARGE SCALE GENOMIC DNA]</scope>
    <source>
        <strain evidence="2 3">DSM 44179</strain>
    </source>
</reference>
<organism evidence="2 3">
    <name type="scientific">Mycolicibacterium fallax</name>
    <name type="common">Mycobacterium fallax</name>
    <dbReference type="NCBI Taxonomy" id="1793"/>
    <lineage>
        <taxon>Bacteria</taxon>
        <taxon>Bacillati</taxon>
        <taxon>Actinomycetota</taxon>
        <taxon>Actinomycetes</taxon>
        <taxon>Mycobacteriales</taxon>
        <taxon>Mycobacteriaceae</taxon>
        <taxon>Mycolicibacterium</taxon>
    </lineage>
</organism>
<keyword evidence="1" id="KW-0812">Transmembrane</keyword>
<dbReference type="InterPro" id="IPR024245">
    <property type="entry name" value="CwsA"/>
</dbReference>
<keyword evidence="1" id="KW-1003">Cell membrane</keyword>
<keyword evidence="1" id="KW-0133">Cell shape</keyword>
<keyword evidence="3" id="KW-1185">Reference proteome</keyword>
<keyword evidence="1" id="KW-0132">Cell division</keyword>
<keyword evidence="1" id="KW-0131">Cell cycle</keyword>
<evidence type="ECO:0000313" key="3">
    <source>
        <dbReference type="Proteomes" id="UP000193484"/>
    </source>
</evidence>
<dbReference type="Pfam" id="PF10814">
    <property type="entry name" value="CwsA"/>
    <property type="match status" value="1"/>
</dbReference>
<accession>A0A1X1RJ82</accession>
<dbReference type="AlphaFoldDB" id="A0A1X1RJ82"/>
<comment type="subcellular location">
    <subcellularLocation>
        <location evidence="1">Cell membrane</location>
        <topology evidence="1">Single-pass membrane protein</topology>
    </subcellularLocation>
    <text evidence="1">Localizes to poles and midcell sites.</text>
</comment>
<evidence type="ECO:0000256" key="1">
    <source>
        <dbReference type="HAMAP-Rule" id="MF_00927"/>
    </source>
</evidence>
<dbReference type="GO" id="GO:0051301">
    <property type="term" value="P:cell division"/>
    <property type="evidence" value="ECO:0007669"/>
    <property type="project" value="UniProtKB-UniRule"/>
</dbReference>
<evidence type="ECO:0000313" key="2">
    <source>
        <dbReference type="EMBL" id="ORV07673.1"/>
    </source>
</evidence>
<keyword evidence="1" id="KW-1133">Transmembrane helix</keyword>
<dbReference type="GO" id="GO:0005886">
    <property type="term" value="C:plasma membrane"/>
    <property type="evidence" value="ECO:0007669"/>
    <property type="project" value="UniProtKB-SubCell"/>
</dbReference>
<name>A0A1X1RJ82_MYCFA</name>
<sequence>MTSTLEARLTPGRRLTRGLANTAMGPVDIGRGIVGLGVASARAATANAQVRLQRAQLHRQIEVAQQLVSEELSAAQEVVAGLPEAITQAGKSRRVRRIGLIAGITLVSLAGAAIAVTVIRRSQQPEPSPLPPSVEVDPRP</sequence>
<dbReference type="HAMAP" id="MF_00927">
    <property type="entry name" value="CwsA"/>
    <property type="match status" value="1"/>
</dbReference>
<protein>
    <recommendedName>
        <fullName evidence="1">Cell wall synthesis protein CwsA</fullName>
    </recommendedName>
    <alternativeName>
        <fullName evidence="1">Cell wall synthesis and cell shape protein A</fullName>
    </alternativeName>
</protein>
<dbReference type="GO" id="GO:0008360">
    <property type="term" value="P:regulation of cell shape"/>
    <property type="evidence" value="ECO:0007669"/>
    <property type="project" value="UniProtKB-UniRule"/>
</dbReference>
<dbReference type="RefSeq" id="WP_085092929.1">
    <property type="nucleotide sequence ID" value="NZ_AP022603.1"/>
</dbReference>
<comment type="function">
    <text evidence="1">Required for regulated cell division, cell wall synthesis and the maintenance of cell shape.</text>
</comment>
<comment type="caution">
    <text evidence="2">The sequence shown here is derived from an EMBL/GenBank/DDBJ whole genome shotgun (WGS) entry which is preliminary data.</text>
</comment>
<dbReference type="Proteomes" id="UP000193484">
    <property type="component" value="Unassembled WGS sequence"/>
</dbReference>
<dbReference type="EMBL" id="LQOJ01000018">
    <property type="protein sequence ID" value="ORV07673.1"/>
    <property type="molecule type" value="Genomic_DNA"/>
</dbReference>
<dbReference type="GO" id="GO:0042546">
    <property type="term" value="P:cell wall biogenesis"/>
    <property type="evidence" value="ECO:0007669"/>
    <property type="project" value="UniProtKB-UniRule"/>
</dbReference>
<proteinExistence type="inferred from homology"/>
<keyword evidence="1" id="KW-0472">Membrane</keyword>
<feature type="transmembrane region" description="Helical" evidence="1">
    <location>
        <begin position="98"/>
        <end position="119"/>
    </location>
</feature>